<dbReference type="EMBL" id="JBHSNG010000002">
    <property type="protein sequence ID" value="MFC5580063.1"/>
    <property type="molecule type" value="Genomic_DNA"/>
</dbReference>
<dbReference type="PROSITE" id="PS51819">
    <property type="entry name" value="VOC"/>
    <property type="match status" value="1"/>
</dbReference>
<dbReference type="Gene3D" id="3.10.180.10">
    <property type="entry name" value="2,3-Dihydroxybiphenyl 1,2-Dioxygenase, domain 1"/>
    <property type="match status" value="1"/>
</dbReference>
<evidence type="ECO:0000313" key="2">
    <source>
        <dbReference type="EMBL" id="MFC5580063.1"/>
    </source>
</evidence>
<dbReference type="Proteomes" id="UP001596111">
    <property type="component" value="Unassembled WGS sequence"/>
</dbReference>
<protein>
    <submittedName>
        <fullName evidence="2">VOC family protein</fullName>
    </submittedName>
</protein>
<feature type="domain" description="VOC" evidence="1">
    <location>
        <begin position="6"/>
        <end position="124"/>
    </location>
</feature>
<dbReference type="InterPro" id="IPR041581">
    <property type="entry name" value="Glyoxalase_6"/>
</dbReference>
<accession>A0ABW0STZ2</accession>
<dbReference type="InterPro" id="IPR029068">
    <property type="entry name" value="Glyas_Bleomycin-R_OHBP_Dase"/>
</dbReference>
<reference evidence="3" key="1">
    <citation type="journal article" date="2019" name="Int. J. Syst. Evol. Microbiol.">
        <title>The Global Catalogue of Microorganisms (GCM) 10K type strain sequencing project: providing services to taxonomists for standard genome sequencing and annotation.</title>
        <authorList>
            <consortium name="The Broad Institute Genomics Platform"/>
            <consortium name="The Broad Institute Genome Sequencing Center for Infectious Disease"/>
            <person name="Wu L."/>
            <person name="Ma J."/>
        </authorList>
    </citation>
    <scope>NUCLEOTIDE SEQUENCE [LARGE SCALE GENOMIC DNA]</scope>
    <source>
        <strain evidence="3">CGMCC 1.13587</strain>
    </source>
</reference>
<dbReference type="Pfam" id="PF18029">
    <property type="entry name" value="Glyoxalase_6"/>
    <property type="match status" value="1"/>
</dbReference>
<sequence length="128" mass="13928">MRRVTGIGGIFFKAKDPKALAEWYRVHLGIEIEAWGGAAFPWASSDNPPGVGTTAWSPLAADTSYFEPSQAAFIVNYRVADLRALLAALRSEGCNVVDKIDESEFGNFGWVIDPEGNKAELWEPPAGQ</sequence>
<proteinExistence type="predicted"/>
<organism evidence="2 3">
    <name type="scientific">Rhodanobacter terrae</name>
    <dbReference type="NCBI Taxonomy" id="418647"/>
    <lineage>
        <taxon>Bacteria</taxon>
        <taxon>Pseudomonadati</taxon>
        <taxon>Pseudomonadota</taxon>
        <taxon>Gammaproteobacteria</taxon>
        <taxon>Lysobacterales</taxon>
        <taxon>Rhodanobacteraceae</taxon>
        <taxon>Rhodanobacter</taxon>
    </lineage>
</organism>
<dbReference type="RefSeq" id="WP_377324214.1">
    <property type="nucleotide sequence ID" value="NZ_JBHSNG010000002.1"/>
</dbReference>
<gene>
    <name evidence="2" type="ORF">ACFPPB_02870</name>
</gene>
<name>A0ABW0STZ2_9GAMM</name>
<dbReference type="SUPFAM" id="SSF54593">
    <property type="entry name" value="Glyoxalase/Bleomycin resistance protein/Dihydroxybiphenyl dioxygenase"/>
    <property type="match status" value="1"/>
</dbReference>
<comment type="caution">
    <text evidence="2">The sequence shown here is derived from an EMBL/GenBank/DDBJ whole genome shotgun (WGS) entry which is preliminary data.</text>
</comment>
<dbReference type="InterPro" id="IPR037523">
    <property type="entry name" value="VOC_core"/>
</dbReference>
<evidence type="ECO:0000313" key="3">
    <source>
        <dbReference type="Proteomes" id="UP001596111"/>
    </source>
</evidence>
<keyword evidence="3" id="KW-1185">Reference proteome</keyword>
<evidence type="ECO:0000259" key="1">
    <source>
        <dbReference type="PROSITE" id="PS51819"/>
    </source>
</evidence>